<keyword evidence="4" id="KW-1185">Reference proteome</keyword>
<gene>
    <name evidence="3" type="primary">20351841</name>
    <name evidence="2" type="ORF">GGTG_11383</name>
</gene>
<dbReference type="AlphaFoldDB" id="J3PD10"/>
<dbReference type="STRING" id="644352.J3PD10"/>
<dbReference type="VEuPathDB" id="FungiDB:GGTG_11383"/>
<dbReference type="GeneID" id="20351841"/>
<dbReference type="HOGENOM" id="CLU_186248_0_0_1"/>
<name>J3PD10_GAET3</name>
<evidence type="ECO:0000313" key="3">
    <source>
        <dbReference type="EnsemblFungi" id="EJT70355"/>
    </source>
</evidence>
<feature type="compositionally biased region" description="Basic and acidic residues" evidence="1">
    <location>
        <begin position="80"/>
        <end position="90"/>
    </location>
</feature>
<feature type="region of interest" description="Disordered" evidence="1">
    <location>
        <begin position="52"/>
        <end position="90"/>
    </location>
</feature>
<reference evidence="2" key="3">
    <citation type="submission" date="2010-09" db="EMBL/GenBank/DDBJ databases">
        <title>Annotation of Gaeumannomyces graminis var. tritici R3-111a-1.</title>
        <authorList>
            <consortium name="The Broad Institute Genome Sequencing Platform"/>
            <person name="Ma L.-J."/>
            <person name="Dead R."/>
            <person name="Young S.K."/>
            <person name="Zeng Q."/>
            <person name="Gargeya S."/>
            <person name="Fitzgerald M."/>
            <person name="Haas B."/>
            <person name="Abouelleil A."/>
            <person name="Alvarado L."/>
            <person name="Arachchi H.M."/>
            <person name="Berlin A."/>
            <person name="Brown A."/>
            <person name="Chapman S.B."/>
            <person name="Chen Z."/>
            <person name="Dunbar C."/>
            <person name="Freedman E."/>
            <person name="Gearin G."/>
            <person name="Gellesch M."/>
            <person name="Goldberg J."/>
            <person name="Griggs A."/>
            <person name="Gujja S."/>
            <person name="Heiman D."/>
            <person name="Howarth C."/>
            <person name="Larson L."/>
            <person name="Lui A."/>
            <person name="MacDonald P.J.P."/>
            <person name="Mehta T."/>
            <person name="Montmayeur A."/>
            <person name="Murphy C."/>
            <person name="Neiman D."/>
            <person name="Pearson M."/>
            <person name="Priest M."/>
            <person name="Roberts A."/>
            <person name="Saif S."/>
            <person name="Shea T."/>
            <person name="Shenoy N."/>
            <person name="Sisk P."/>
            <person name="Stolte C."/>
            <person name="Sykes S."/>
            <person name="Yandava C."/>
            <person name="Wortman J."/>
            <person name="Nusbaum C."/>
            <person name="Birren B."/>
        </authorList>
    </citation>
    <scope>NUCLEOTIDE SEQUENCE</scope>
    <source>
        <strain evidence="2">R3-111a-1</strain>
    </source>
</reference>
<reference evidence="4" key="1">
    <citation type="submission" date="2010-07" db="EMBL/GenBank/DDBJ databases">
        <title>The genome sequence of Gaeumannomyces graminis var. tritici strain R3-111a-1.</title>
        <authorList>
            <consortium name="The Broad Institute Genome Sequencing Platform"/>
            <person name="Ma L.-J."/>
            <person name="Dead R."/>
            <person name="Young S."/>
            <person name="Zeng Q."/>
            <person name="Koehrsen M."/>
            <person name="Alvarado L."/>
            <person name="Berlin A."/>
            <person name="Chapman S.B."/>
            <person name="Chen Z."/>
            <person name="Freedman E."/>
            <person name="Gellesch M."/>
            <person name="Goldberg J."/>
            <person name="Griggs A."/>
            <person name="Gujja S."/>
            <person name="Heilman E.R."/>
            <person name="Heiman D."/>
            <person name="Hepburn T."/>
            <person name="Howarth C."/>
            <person name="Jen D."/>
            <person name="Larson L."/>
            <person name="Mehta T."/>
            <person name="Neiman D."/>
            <person name="Pearson M."/>
            <person name="Roberts A."/>
            <person name="Saif S."/>
            <person name="Shea T."/>
            <person name="Shenoy N."/>
            <person name="Sisk P."/>
            <person name="Stolte C."/>
            <person name="Sykes S."/>
            <person name="Walk T."/>
            <person name="White J."/>
            <person name="Yandava C."/>
            <person name="Haas B."/>
            <person name="Nusbaum C."/>
            <person name="Birren B."/>
        </authorList>
    </citation>
    <scope>NUCLEOTIDE SEQUENCE [LARGE SCALE GENOMIC DNA]</scope>
    <source>
        <strain evidence="4">R3-111a-1</strain>
    </source>
</reference>
<dbReference type="EnsemblFungi" id="EJT70355">
    <property type="protein sequence ID" value="EJT70355"/>
    <property type="gene ID" value="GGTG_11383"/>
</dbReference>
<sequence>MACYCANFYGSVNCHNQVSRFGDRCKLCIALKSGASMSDGLLHNEAADQWVKTSRPDDMSTRSRHHDALSLGGAQHKHQLRSDMRYGRKQ</sequence>
<evidence type="ECO:0000313" key="2">
    <source>
        <dbReference type="EMBL" id="EJT70355.1"/>
    </source>
</evidence>
<evidence type="ECO:0000256" key="1">
    <source>
        <dbReference type="SAM" id="MobiDB-lite"/>
    </source>
</evidence>
<reference evidence="2" key="2">
    <citation type="submission" date="2010-07" db="EMBL/GenBank/DDBJ databases">
        <authorList>
            <consortium name="The Broad Institute Genome Sequencing Platform"/>
            <consortium name="Broad Institute Genome Sequencing Center for Infectious Disease"/>
            <person name="Ma L.-J."/>
            <person name="Dead R."/>
            <person name="Young S."/>
            <person name="Zeng Q."/>
            <person name="Koehrsen M."/>
            <person name="Alvarado L."/>
            <person name="Berlin A."/>
            <person name="Chapman S.B."/>
            <person name="Chen Z."/>
            <person name="Freedman E."/>
            <person name="Gellesch M."/>
            <person name="Goldberg J."/>
            <person name="Griggs A."/>
            <person name="Gujja S."/>
            <person name="Heilman E.R."/>
            <person name="Heiman D."/>
            <person name="Hepburn T."/>
            <person name="Howarth C."/>
            <person name="Jen D."/>
            <person name="Larson L."/>
            <person name="Mehta T."/>
            <person name="Neiman D."/>
            <person name="Pearson M."/>
            <person name="Roberts A."/>
            <person name="Saif S."/>
            <person name="Shea T."/>
            <person name="Shenoy N."/>
            <person name="Sisk P."/>
            <person name="Stolte C."/>
            <person name="Sykes S."/>
            <person name="Walk T."/>
            <person name="White J."/>
            <person name="Yandava C."/>
            <person name="Haas B."/>
            <person name="Nusbaum C."/>
            <person name="Birren B."/>
        </authorList>
    </citation>
    <scope>NUCLEOTIDE SEQUENCE</scope>
    <source>
        <strain evidence="2">R3-111a-1</strain>
    </source>
</reference>
<proteinExistence type="predicted"/>
<evidence type="ECO:0000313" key="4">
    <source>
        <dbReference type="Proteomes" id="UP000006039"/>
    </source>
</evidence>
<organism evidence="2">
    <name type="scientific">Gaeumannomyces tritici (strain R3-111a-1)</name>
    <name type="common">Wheat and barley take-all root rot fungus</name>
    <name type="synonym">Gaeumannomyces graminis var. tritici</name>
    <dbReference type="NCBI Taxonomy" id="644352"/>
    <lineage>
        <taxon>Eukaryota</taxon>
        <taxon>Fungi</taxon>
        <taxon>Dikarya</taxon>
        <taxon>Ascomycota</taxon>
        <taxon>Pezizomycotina</taxon>
        <taxon>Sordariomycetes</taxon>
        <taxon>Sordariomycetidae</taxon>
        <taxon>Magnaporthales</taxon>
        <taxon>Magnaporthaceae</taxon>
        <taxon>Gaeumannomyces</taxon>
    </lineage>
</organism>
<dbReference type="EMBL" id="GL385401">
    <property type="protein sequence ID" value="EJT70355.1"/>
    <property type="molecule type" value="Genomic_DNA"/>
</dbReference>
<dbReference type="RefSeq" id="XP_009227533.1">
    <property type="nucleotide sequence ID" value="XM_009229269.1"/>
</dbReference>
<accession>J3PD10</accession>
<protein>
    <submittedName>
        <fullName evidence="2 3">Uncharacterized protein</fullName>
    </submittedName>
</protein>
<reference evidence="3" key="5">
    <citation type="submission" date="2018-04" db="UniProtKB">
        <authorList>
            <consortium name="EnsemblFungi"/>
        </authorList>
    </citation>
    <scope>IDENTIFICATION</scope>
    <source>
        <strain evidence="3">R3-111a-1</strain>
    </source>
</reference>
<reference evidence="3" key="4">
    <citation type="journal article" date="2015" name="G3 (Bethesda)">
        <title>Genome sequences of three phytopathogenic species of the Magnaporthaceae family of fungi.</title>
        <authorList>
            <person name="Okagaki L.H."/>
            <person name="Nunes C.C."/>
            <person name="Sailsbery J."/>
            <person name="Clay B."/>
            <person name="Brown D."/>
            <person name="John T."/>
            <person name="Oh Y."/>
            <person name="Young N."/>
            <person name="Fitzgerald M."/>
            <person name="Haas B.J."/>
            <person name="Zeng Q."/>
            <person name="Young S."/>
            <person name="Adiconis X."/>
            <person name="Fan L."/>
            <person name="Levin J.Z."/>
            <person name="Mitchell T.K."/>
            <person name="Okubara P.A."/>
            <person name="Farman M.L."/>
            <person name="Kohn L.M."/>
            <person name="Birren B."/>
            <person name="Ma L.-J."/>
            <person name="Dean R.A."/>
        </authorList>
    </citation>
    <scope>NUCLEOTIDE SEQUENCE</scope>
    <source>
        <strain evidence="3">R3-111a-1</strain>
    </source>
</reference>
<dbReference type="Proteomes" id="UP000006039">
    <property type="component" value="Unassembled WGS sequence"/>
</dbReference>
<dbReference type="OrthoDB" id="5234231at2759"/>
<dbReference type="eggNOG" id="ENOG502T63S">
    <property type="taxonomic scope" value="Eukaryota"/>
</dbReference>